<gene>
    <name evidence="2" type="ORF">BFP71_03710</name>
</gene>
<feature type="domain" description="dTDP-4-dehydro-6-deoxy-alpha-D-glucopyranose 2,3-dehydratase" evidence="1">
    <location>
        <begin position="25"/>
        <end position="227"/>
    </location>
</feature>
<organism evidence="2 3">
    <name type="scientific">Roseivirga misakiensis</name>
    <dbReference type="NCBI Taxonomy" id="1563681"/>
    <lineage>
        <taxon>Bacteria</taxon>
        <taxon>Pseudomonadati</taxon>
        <taxon>Bacteroidota</taxon>
        <taxon>Cytophagia</taxon>
        <taxon>Cytophagales</taxon>
        <taxon>Roseivirgaceae</taxon>
        <taxon>Roseivirga</taxon>
    </lineage>
</organism>
<evidence type="ECO:0000259" key="1">
    <source>
        <dbReference type="Pfam" id="PF03559"/>
    </source>
</evidence>
<reference evidence="2 3" key="1">
    <citation type="submission" date="2016-08" db="EMBL/GenBank/DDBJ databases">
        <title>Draft genome of Fabibacter sp. strain SK-8.</title>
        <authorList>
            <person name="Wong S.-K."/>
            <person name="Hamasaki K."/>
            <person name="Yoshizawa S."/>
        </authorList>
    </citation>
    <scope>NUCLEOTIDE SEQUENCE [LARGE SCALE GENOMIC DNA]</scope>
    <source>
        <strain evidence="2 3">SK-8</strain>
    </source>
</reference>
<dbReference type="AlphaFoldDB" id="A0A1E5T606"/>
<comment type="caution">
    <text evidence="2">The sequence shown here is derived from an EMBL/GenBank/DDBJ whole genome shotgun (WGS) entry which is preliminary data.</text>
</comment>
<dbReference type="InterPro" id="IPR038153">
    <property type="entry name" value="EvaA-like_sf"/>
</dbReference>
<evidence type="ECO:0000313" key="3">
    <source>
        <dbReference type="Proteomes" id="UP000095552"/>
    </source>
</evidence>
<sequence length="470" mass="54271">MDRTVLNTDLLLGSAITEENPFISTEETLHWLRKRNAATKVNVNKIPFREMKDWHLDEKQGALRHSSGRFFSISGINVKTNWGKVEEWEQPVIDQPEVGYLGIITKEINGILYFLLQAKIEPGNVNNVQLSPTLQATRSNYSQVHKGRKPLYLEYFQQVKRDQVILDQLQSEQGARFYKKRNRNMIIKADEDIPVEEDFIWLTLGQIKRLLCYDNVVNMDTRTVISAISFSGHLKPVSEMRVAAAGQIDYAMLESQINGDVALYKVDEIITWLTQLKCNFDLNVRPISLFDIKGWIIEEDVIRQENNLYFNVIAAQVEISNREVRSWHQPLVGPIEPGIIAFIHKRINGVSHFLVQAKLECGNFDILEMAPTVQCITGSYANSKDVPFLDYILNADSSQIRYDTLQSEEGGRFYREQNRNLIIEADDNMSEEVPDNYIWMTLHQMSIFLKFNNYLNIQARSLISTIQFLK</sequence>
<keyword evidence="3" id="KW-1185">Reference proteome</keyword>
<accession>A0A1E5T606</accession>
<dbReference type="Pfam" id="PF03559">
    <property type="entry name" value="Hexose_dehydrat"/>
    <property type="match status" value="2"/>
</dbReference>
<protein>
    <submittedName>
        <fullName evidence="2">NDP-hexose 2,3-dehydratase</fullName>
    </submittedName>
</protein>
<dbReference type="STRING" id="1563681.BFP71_03710"/>
<dbReference type="InterPro" id="IPR005212">
    <property type="entry name" value="EvaA-like"/>
</dbReference>
<feature type="domain" description="dTDP-4-dehydro-6-deoxy-alpha-D-glucopyranose 2,3-dehydratase" evidence="1">
    <location>
        <begin position="268"/>
        <end position="465"/>
    </location>
</feature>
<dbReference type="GO" id="GO:0016829">
    <property type="term" value="F:lyase activity"/>
    <property type="evidence" value="ECO:0007669"/>
    <property type="project" value="InterPro"/>
</dbReference>
<name>A0A1E5T606_9BACT</name>
<dbReference type="Gene3D" id="3.90.79.40">
    <property type="entry name" value="EvaA sugar 2,3-dehydratase subunit"/>
    <property type="match status" value="2"/>
</dbReference>
<proteinExistence type="predicted"/>
<dbReference type="RefSeq" id="WP_069834090.1">
    <property type="nucleotide sequence ID" value="NZ_MDGQ01000003.1"/>
</dbReference>
<dbReference type="Proteomes" id="UP000095552">
    <property type="component" value="Unassembled WGS sequence"/>
</dbReference>
<dbReference type="EMBL" id="MDGQ01000003">
    <property type="protein sequence ID" value="OEK06778.1"/>
    <property type="molecule type" value="Genomic_DNA"/>
</dbReference>
<evidence type="ECO:0000313" key="2">
    <source>
        <dbReference type="EMBL" id="OEK06778.1"/>
    </source>
</evidence>
<dbReference type="OrthoDB" id="9814961at2"/>